<dbReference type="SMART" id="SM00421">
    <property type="entry name" value="HTH_LUXR"/>
    <property type="match status" value="1"/>
</dbReference>
<evidence type="ECO:0000256" key="1">
    <source>
        <dbReference type="ARBA" id="ARBA00022553"/>
    </source>
</evidence>
<dbReference type="InterPro" id="IPR016032">
    <property type="entry name" value="Sig_transdc_resp-reg_C-effctor"/>
</dbReference>
<dbReference type="GO" id="GO:0006355">
    <property type="term" value="P:regulation of DNA-templated transcription"/>
    <property type="evidence" value="ECO:0007669"/>
    <property type="project" value="InterPro"/>
</dbReference>
<evidence type="ECO:0000256" key="6">
    <source>
        <dbReference type="PROSITE-ProRule" id="PRU00169"/>
    </source>
</evidence>
<dbReference type="GO" id="GO:0003677">
    <property type="term" value="F:DNA binding"/>
    <property type="evidence" value="ECO:0007669"/>
    <property type="project" value="UniProtKB-KW"/>
</dbReference>
<comment type="caution">
    <text evidence="9">The sequence shown here is derived from an EMBL/GenBank/DDBJ whole genome shotgun (WGS) entry which is preliminary data.</text>
</comment>
<organism evidence="9 10">
    <name type="scientific">Pantoea rodasii</name>
    <dbReference type="NCBI Taxonomy" id="1076549"/>
    <lineage>
        <taxon>Bacteria</taxon>
        <taxon>Pseudomonadati</taxon>
        <taxon>Pseudomonadota</taxon>
        <taxon>Gammaproteobacteria</taxon>
        <taxon>Enterobacterales</taxon>
        <taxon>Erwiniaceae</taxon>
        <taxon>Pantoea</taxon>
    </lineage>
</organism>
<dbReference type="RefSeq" id="WP_100702347.1">
    <property type="nucleotide sequence ID" value="NZ_PIQI01000023.1"/>
</dbReference>
<keyword evidence="2" id="KW-0902">Two-component regulatory system</keyword>
<dbReference type="Pfam" id="PF00196">
    <property type="entry name" value="GerE"/>
    <property type="match status" value="1"/>
</dbReference>
<dbReference type="InterPro" id="IPR058245">
    <property type="entry name" value="NreC/VraR/RcsB-like_REC"/>
</dbReference>
<evidence type="ECO:0000256" key="2">
    <source>
        <dbReference type="ARBA" id="ARBA00023012"/>
    </source>
</evidence>
<dbReference type="PRINTS" id="PR00038">
    <property type="entry name" value="HTHLUXR"/>
</dbReference>
<gene>
    <name evidence="9" type="ORF">PRCB_14515</name>
</gene>
<keyword evidence="10" id="KW-1185">Reference proteome</keyword>
<evidence type="ECO:0000256" key="4">
    <source>
        <dbReference type="ARBA" id="ARBA00023125"/>
    </source>
</evidence>
<dbReference type="AlphaFoldDB" id="A0A2M9WAX2"/>
<feature type="domain" description="HTH luxR-type" evidence="7">
    <location>
        <begin position="141"/>
        <end position="206"/>
    </location>
</feature>
<dbReference type="InterPro" id="IPR011006">
    <property type="entry name" value="CheY-like_superfamily"/>
</dbReference>
<dbReference type="EMBL" id="PIQI01000023">
    <property type="protein sequence ID" value="PJZ04638.1"/>
    <property type="molecule type" value="Genomic_DNA"/>
</dbReference>
<dbReference type="InterPro" id="IPR001789">
    <property type="entry name" value="Sig_transdc_resp-reg_receiver"/>
</dbReference>
<protein>
    <submittedName>
        <fullName evidence="9">DNA-binding response regulator</fullName>
    </submittedName>
</protein>
<dbReference type="PROSITE" id="PS50043">
    <property type="entry name" value="HTH_LUXR_2"/>
    <property type="match status" value="1"/>
</dbReference>
<dbReference type="InterPro" id="IPR039420">
    <property type="entry name" value="WalR-like"/>
</dbReference>
<feature type="modified residue" description="4-aspartylphosphate" evidence="6">
    <location>
        <position position="53"/>
    </location>
</feature>
<dbReference type="Proteomes" id="UP000232062">
    <property type="component" value="Unassembled WGS sequence"/>
</dbReference>
<dbReference type="CDD" id="cd06170">
    <property type="entry name" value="LuxR_C_like"/>
    <property type="match status" value="1"/>
</dbReference>
<dbReference type="InterPro" id="IPR000792">
    <property type="entry name" value="Tscrpt_reg_LuxR_C"/>
</dbReference>
<evidence type="ECO:0000259" key="8">
    <source>
        <dbReference type="PROSITE" id="PS50110"/>
    </source>
</evidence>
<keyword evidence="5" id="KW-0804">Transcription</keyword>
<sequence length="208" mass="23445">MEKVLIVDDHPITRLALRLLLEEDNRVVVGEVGDGIQAIQFVKKLQPDLVIIDIDIPVLNGIDVIKRVRQSGHEMGILVLSGKDSEHYIRRCATAGANGFMSKCKDLAELRDAIRAISKGYGFFPMNRARQGSHLDDDNSDQRKIDELSPKELDVLRQLARGEKVVDIARGMNISDKTVSTYKSRLMMKLELKNLVDVLDFAQRHNLD</sequence>
<evidence type="ECO:0000259" key="7">
    <source>
        <dbReference type="PROSITE" id="PS50043"/>
    </source>
</evidence>
<dbReference type="CDD" id="cd17535">
    <property type="entry name" value="REC_NarL-like"/>
    <property type="match status" value="1"/>
</dbReference>
<evidence type="ECO:0000313" key="10">
    <source>
        <dbReference type="Proteomes" id="UP000232062"/>
    </source>
</evidence>
<dbReference type="OrthoDB" id="9796655at2"/>
<keyword evidence="3" id="KW-0805">Transcription regulation</keyword>
<name>A0A2M9WAX2_9GAMM</name>
<keyword evidence="1 6" id="KW-0597">Phosphoprotein</keyword>
<dbReference type="SUPFAM" id="SSF46894">
    <property type="entry name" value="C-terminal effector domain of the bipartite response regulators"/>
    <property type="match status" value="1"/>
</dbReference>
<dbReference type="Gene3D" id="3.40.50.2300">
    <property type="match status" value="1"/>
</dbReference>
<dbReference type="PANTHER" id="PTHR43214:SF41">
    <property type="entry name" value="NITRATE_NITRITE RESPONSE REGULATOR PROTEIN NARP"/>
    <property type="match status" value="1"/>
</dbReference>
<dbReference type="PROSITE" id="PS00622">
    <property type="entry name" value="HTH_LUXR_1"/>
    <property type="match status" value="1"/>
</dbReference>
<reference evidence="9 10" key="1">
    <citation type="submission" date="2017-11" db="EMBL/GenBank/DDBJ databases">
        <title>The genome sequence of Pantoea rodasii DSM 26611.</title>
        <authorList>
            <person name="Gao J."/>
            <person name="Mao X."/>
            <person name="Sun J."/>
        </authorList>
    </citation>
    <scope>NUCLEOTIDE SEQUENCE [LARGE SCALE GENOMIC DNA]</scope>
    <source>
        <strain evidence="9 10">DSM 26611</strain>
    </source>
</reference>
<evidence type="ECO:0000256" key="5">
    <source>
        <dbReference type="ARBA" id="ARBA00023163"/>
    </source>
</evidence>
<dbReference type="GO" id="GO:0000160">
    <property type="term" value="P:phosphorelay signal transduction system"/>
    <property type="evidence" value="ECO:0007669"/>
    <property type="project" value="InterPro"/>
</dbReference>
<evidence type="ECO:0000313" key="9">
    <source>
        <dbReference type="EMBL" id="PJZ04638.1"/>
    </source>
</evidence>
<dbReference type="PANTHER" id="PTHR43214">
    <property type="entry name" value="TWO-COMPONENT RESPONSE REGULATOR"/>
    <property type="match status" value="1"/>
</dbReference>
<accession>A0A2M9WAX2</accession>
<evidence type="ECO:0000256" key="3">
    <source>
        <dbReference type="ARBA" id="ARBA00023015"/>
    </source>
</evidence>
<dbReference type="PROSITE" id="PS50110">
    <property type="entry name" value="RESPONSE_REGULATORY"/>
    <property type="match status" value="1"/>
</dbReference>
<keyword evidence="4 9" id="KW-0238">DNA-binding</keyword>
<proteinExistence type="predicted"/>
<dbReference type="SUPFAM" id="SSF52172">
    <property type="entry name" value="CheY-like"/>
    <property type="match status" value="1"/>
</dbReference>
<dbReference type="Pfam" id="PF00072">
    <property type="entry name" value="Response_reg"/>
    <property type="match status" value="1"/>
</dbReference>
<dbReference type="SMART" id="SM00448">
    <property type="entry name" value="REC"/>
    <property type="match status" value="1"/>
</dbReference>
<feature type="domain" description="Response regulatory" evidence="8">
    <location>
        <begin position="3"/>
        <end position="118"/>
    </location>
</feature>